<dbReference type="AlphaFoldDB" id="A0ABD3PEJ9"/>
<dbReference type="Gene3D" id="3.40.50.150">
    <property type="entry name" value="Vaccinia Virus protein VP39"/>
    <property type="match status" value="1"/>
</dbReference>
<dbReference type="InterPro" id="IPR056744">
    <property type="entry name" value="TRM5/TYW2-like_N"/>
</dbReference>
<dbReference type="InterPro" id="IPR029063">
    <property type="entry name" value="SAM-dependent_MTases_sf"/>
</dbReference>
<accession>A0ABD3PEJ9</accession>
<keyword evidence="4 10" id="KW-0808">Transferase</keyword>
<organism evidence="12 13">
    <name type="scientific">Cyclotella atomus</name>
    <dbReference type="NCBI Taxonomy" id="382360"/>
    <lineage>
        <taxon>Eukaryota</taxon>
        <taxon>Sar</taxon>
        <taxon>Stramenopiles</taxon>
        <taxon>Ochrophyta</taxon>
        <taxon>Bacillariophyta</taxon>
        <taxon>Coscinodiscophyceae</taxon>
        <taxon>Thalassiosirophycidae</taxon>
        <taxon>Stephanodiscales</taxon>
        <taxon>Stephanodiscaceae</taxon>
        <taxon>Cyclotella</taxon>
    </lineage>
</organism>
<protein>
    <recommendedName>
        <fullName evidence="10">tRNA (guanine(37)-N1)-methyltransferase</fullName>
        <ecNumber evidence="10">2.1.1.228</ecNumber>
    </recommendedName>
    <alternativeName>
        <fullName evidence="10">M1G-methyltransferase</fullName>
    </alternativeName>
    <alternativeName>
        <fullName evidence="10">tRNA [GM37] methyltransferase</fullName>
    </alternativeName>
    <alternativeName>
        <fullName evidence="10">tRNA methyltransferase 5 homolog</fullName>
    </alternativeName>
</protein>
<evidence type="ECO:0000256" key="6">
    <source>
        <dbReference type="ARBA" id="ARBA00022694"/>
    </source>
</evidence>
<name>A0ABD3PEJ9_9STRA</name>
<dbReference type="HAMAP" id="MF_03152">
    <property type="entry name" value="TRM5"/>
    <property type="match status" value="1"/>
</dbReference>
<evidence type="ECO:0000313" key="12">
    <source>
        <dbReference type="EMBL" id="KAL3786154.1"/>
    </source>
</evidence>
<comment type="similarity">
    <text evidence="1">Belongs to the class I-like SAM-binding methyltransferase superfamily. TRM5/TYW2 family.</text>
</comment>
<keyword evidence="6 10" id="KW-0819">tRNA processing</keyword>
<evidence type="ECO:0000256" key="4">
    <source>
        <dbReference type="ARBA" id="ARBA00022679"/>
    </source>
</evidence>
<keyword evidence="2 10" id="KW-0963">Cytoplasm</keyword>
<evidence type="ECO:0000256" key="5">
    <source>
        <dbReference type="ARBA" id="ARBA00022691"/>
    </source>
</evidence>
<evidence type="ECO:0000256" key="9">
    <source>
        <dbReference type="ARBA" id="ARBA00047783"/>
    </source>
</evidence>
<dbReference type="GO" id="GO:0070901">
    <property type="term" value="P:mitochondrial tRNA methylation"/>
    <property type="evidence" value="ECO:0007669"/>
    <property type="project" value="UniProtKB-ARBA"/>
</dbReference>
<dbReference type="PROSITE" id="PS51684">
    <property type="entry name" value="SAM_MT_TRM5_TYW2"/>
    <property type="match status" value="1"/>
</dbReference>
<dbReference type="InterPro" id="IPR025792">
    <property type="entry name" value="tRNA_Gua_MeTrfase_euk"/>
</dbReference>
<dbReference type="GO" id="GO:0052906">
    <property type="term" value="F:tRNA (guanine(37)-N1)-methyltransferase activity"/>
    <property type="evidence" value="ECO:0007669"/>
    <property type="project" value="UniProtKB-UniRule"/>
</dbReference>
<dbReference type="GO" id="GO:0005759">
    <property type="term" value="C:mitochondrial matrix"/>
    <property type="evidence" value="ECO:0007669"/>
    <property type="project" value="UniProtKB-SubCell"/>
</dbReference>
<keyword evidence="8 10" id="KW-0539">Nucleus</keyword>
<comment type="caution">
    <text evidence="12">The sequence shown here is derived from an EMBL/GenBank/DDBJ whole genome shotgun (WGS) entry which is preliminary data.</text>
</comment>
<evidence type="ECO:0000256" key="8">
    <source>
        <dbReference type="ARBA" id="ARBA00023242"/>
    </source>
</evidence>
<feature type="binding site" evidence="10">
    <location>
        <begin position="379"/>
        <end position="380"/>
    </location>
    <ligand>
        <name>S-adenosyl-L-methionine</name>
        <dbReference type="ChEBI" id="CHEBI:59789"/>
    </ligand>
</feature>
<dbReference type="EMBL" id="JALLPJ020000663">
    <property type="protein sequence ID" value="KAL3786154.1"/>
    <property type="molecule type" value="Genomic_DNA"/>
</dbReference>
<evidence type="ECO:0000256" key="7">
    <source>
        <dbReference type="ARBA" id="ARBA00023128"/>
    </source>
</evidence>
<sequence>MDKQPLPPVESLSFGIYPPSAYPPPSFFESSTRLHPALVIPAKRTGEVQKLLKDVMFNETKRKSVYALEKGIDYEESDVAGSYDPNKERKFVLLRQRDCTDDTAIIDDVVFQDETVKSLIESSASKTESTTAPEGKNEIRKSYINMPASPYHLLTVDQVLRRLLPIDTDTADNSANKVEEVPSSFEIAGHLAHVNLRSESLPYKYLIGKAIIDKNPRIKVVVNKVGNIENEFRTFPMEILAGEGLDVDLLNKLCNGELAEDVSSKFTINKNAEPGMQIQLKIGKEHQSLMEVQLKEHGCRFKLDFASVYWNSRLQGEHGRLVQYIVQSAESKQKCTNKDEQKQCIVADAMAGVGPFAVPLTSSNAPHYHKTPIICRANDLNPVSYKYLQMNAKLNRCFADRLETYNLDAREFIHKMNADHIQVDHFIMNLPQLAPEFLDAFRGWKFDENSDRPMVHVHCFDEKARTPEDTARIEKNTLQRCERALGCLGCFTDADTNEAEVRVIRDVGPRKNMLCVSFRLPREVESVDKLVLGDSNITEKRPRDVTSDEECFLKRTKES</sequence>
<dbReference type="Pfam" id="PF02475">
    <property type="entry name" value="TRM5-TYW2_MTfase"/>
    <property type="match status" value="1"/>
</dbReference>
<evidence type="ECO:0000256" key="3">
    <source>
        <dbReference type="ARBA" id="ARBA00022603"/>
    </source>
</evidence>
<comment type="function">
    <text evidence="10">Specifically methylates the N1 position of guanosine-37 in various cytoplasmic and mitochondrial tRNAs. Methylation is not dependent on the nature of the nucleoside 5' of the target nucleoside. This is the first step in the biosynthesis of wybutosine (yW), a modified base adjacent to the anticodon of tRNAs and required for accurate decoding.</text>
</comment>
<dbReference type="SUPFAM" id="SSF53335">
    <property type="entry name" value="S-adenosyl-L-methionine-dependent methyltransferases"/>
    <property type="match status" value="1"/>
</dbReference>
<proteinExistence type="inferred from homology"/>
<dbReference type="PANTHER" id="PTHR23245:SF36">
    <property type="entry name" value="TRNA (GUANINE(37)-N1)-METHYLTRANSFERASE"/>
    <property type="match status" value="1"/>
</dbReference>
<evidence type="ECO:0000259" key="11">
    <source>
        <dbReference type="PROSITE" id="PS51684"/>
    </source>
</evidence>
<dbReference type="Proteomes" id="UP001530400">
    <property type="component" value="Unassembled WGS sequence"/>
</dbReference>
<feature type="binding site" evidence="10">
    <location>
        <begin position="408"/>
        <end position="409"/>
    </location>
    <ligand>
        <name>S-adenosyl-L-methionine</name>
        <dbReference type="ChEBI" id="CHEBI:59789"/>
    </ligand>
</feature>
<dbReference type="Pfam" id="PF25133">
    <property type="entry name" value="TYW2_N_2"/>
    <property type="match status" value="1"/>
</dbReference>
<evidence type="ECO:0000313" key="13">
    <source>
        <dbReference type="Proteomes" id="UP001530400"/>
    </source>
</evidence>
<dbReference type="InterPro" id="IPR030382">
    <property type="entry name" value="MeTrfase_TRM5/TYW2"/>
</dbReference>
<keyword evidence="13" id="KW-1185">Reference proteome</keyword>
<keyword evidence="3 10" id="KW-0489">Methyltransferase</keyword>
<dbReference type="PANTHER" id="PTHR23245">
    <property type="entry name" value="TRNA METHYLTRANSFERASE"/>
    <property type="match status" value="1"/>
</dbReference>
<dbReference type="GO" id="GO:0005634">
    <property type="term" value="C:nucleus"/>
    <property type="evidence" value="ECO:0007669"/>
    <property type="project" value="UniProtKB-SubCell"/>
</dbReference>
<dbReference type="InterPro" id="IPR056743">
    <property type="entry name" value="TRM5-TYW2-like_MTfase"/>
</dbReference>
<comment type="subunit">
    <text evidence="10">Monomer.</text>
</comment>
<reference evidence="12 13" key="1">
    <citation type="submission" date="2024-10" db="EMBL/GenBank/DDBJ databases">
        <title>Updated reference genomes for cyclostephanoid diatoms.</title>
        <authorList>
            <person name="Roberts W.R."/>
            <person name="Alverson A.J."/>
        </authorList>
    </citation>
    <scope>NUCLEOTIDE SEQUENCE [LARGE SCALE GENOMIC DNA]</scope>
    <source>
        <strain evidence="12 13">AJA010-31</strain>
    </source>
</reference>
<comment type="subcellular location">
    <subcellularLocation>
        <location evidence="10">Mitochondrion matrix</location>
    </subcellularLocation>
    <subcellularLocation>
        <location evidence="10">Nucleus</location>
    </subcellularLocation>
    <subcellularLocation>
        <location evidence="10">Cytoplasm</location>
    </subcellularLocation>
    <text evidence="10">Predominantly in the mitochondria and in the nucleus.</text>
</comment>
<evidence type="ECO:0000256" key="1">
    <source>
        <dbReference type="ARBA" id="ARBA00009775"/>
    </source>
</evidence>
<dbReference type="FunFam" id="3.30.300.110:FF:000001">
    <property type="entry name" value="tRNA (guanine(37)-N1)-methyltransferase"/>
    <property type="match status" value="1"/>
</dbReference>
<evidence type="ECO:0000256" key="10">
    <source>
        <dbReference type="HAMAP-Rule" id="MF_03152"/>
    </source>
</evidence>
<feature type="binding site" evidence="10">
    <location>
        <position position="318"/>
    </location>
    <ligand>
        <name>S-adenosyl-L-methionine</name>
        <dbReference type="ChEBI" id="CHEBI:59789"/>
    </ligand>
</feature>
<feature type="binding site" evidence="10">
    <location>
        <position position="429"/>
    </location>
    <ligand>
        <name>S-adenosyl-L-methionine</name>
        <dbReference type="ChEBI" id="CHEBI:59789"/>
    </ligand>
</feature>
<comment type="similarity">
    <text evidence="10">Belongs to the TRM5 / TYW2 family.</text>
</comment>
<feature type="domain" description="SAM-dependent methyltransferase TRM5/TYW2-type" evidence="11">
    <location>
        <begin position="185"/>
        <end position="522"/>
    </location>
</feature>
<comment type="catalytic activity">
    <reaction evidence="9 10">
        <text>guanosine(37) in tRNA + S-adenosyl-L-methionine = N(1)-methylguanosine(37) in tRNA + S-adenosyl-L-homocysteine + H(+)</text>
        <dbReference type="Rhea" id="RHEA:36899"/>
        <dbReference type="Rhea" id="RHEA-COMP:10145"/>
        <dbReference type="Rhea" id="RHEA-COMP:10147"/>
        <dbReference type="ChEBI" id="CHEBI:15378"/>
        <dbReference type="ChEBI" id="CHEBI:57856"/>
        <dbReference type="ChEBI" id="CHEBI:59789"/>
        <dbReference type="ChEBI" id="CHEBI:73542"/>
        <dbReference type="ChEBI" id="CHEBI:74269"/>
        <dbReference type="EC" id="2.1.1.228"/>
    </reaction>
</comment>
<dbReference type="Gene3D" id="3.30.300.110">
    <property type="entry name" value="Met-10+ protein-like domains"/>
    <property type="match status" value="1"/>
</dbReference>
<gene>
    <name evidence="12" type="ORF">ACHAWO_010566</name>
</gene>
<keyword evidence="7 10" id="KW-0496">Mitochondrion</keyword>
<dbReference type="EC" id="2.1.1.228" evidence="10"/>
<keyword evidence="5 10" id="KW-0949">S-adenosyl-L-methionine</keyword>
<evidence type="ECO:0000256" key="2">
    <source>
        <dbReference type="ARBA" id="ARBA00022490"/>
    </source>
</evidence>